<evidence type="ECO:0000313" key="2">
    <source>
        <dbReference type="EMBL" id="TSD68078.1"/>
    </source>
</evidence>
<name>A0A554SP38_9ACTN</name>
<dbReference type="GO" id="GO:0016853">
    <property type="term" value="F:isomerase activity"/>
    <property type="evidence" value="ECO:0007669"/>
    <property type="project" value="UniProtKB-KW"/>
</dbReference>
<dbReference type="InterPro" id="IPR034660">
    <property type="entry name" value="DinB/YfiT-like"/>
</dbReference>
<dbReference type="Pfam" id="PF11716">
    <property type="entry name" value="MDMPI_N"/>
    <property type="match status" value="1"/>
</dbReference>
<evidence type="ECO:0000313" key="3">
    <source>
        <dbReference type="Proteomes" id="UP000316988"/>
    </source>
</evidence>
<organism evidence="2 3">
    <name type="scientific">Aeromicrobium piscarium</name>
    <dbReference type="NCBI Taxonomy" id="2590901"/>
    <lineage>
        <taxon>Bacteria</taxon>
        <taxon>Bacillati</taxon>
        <taxon>Actinomycetota</taxon>
        <taxon>Actinomycetes</taxon>
        <taxon>Propionibacteriales</taxon>
        <taxon>Nocardioidaceae</taxon>
        <taxon>Aeromicrobium</taxon>
    </lineage>
</organism>
<keyword evidence="2" id="KW-0413">Isomerase</keyword>
<dbReference type="InterPro" id="IPR024344">
    <property type="entry name" value="MDMPI_metal-binding"/>
</dbReference>
<comment type="caution">
    <text evidence="2">The sequence shown here is derived from an EMBL/GenBank/DDBJ whole genome shotgun (WGS) entry which is preliminary data.</text>
</comment>
<dbReference type="GO" id="GO:0046872">
    <property type="term" value="F:metal ion binding"/>
    <property type="evidence" value="ECO:0007669"/>
    <property type="project" value="InterPro"/>
</dbReference>
<dbReference type="Proteomes" id="UP000316988">
    <property type="component" value="Unassembled WGS sequence"/>
</dbReference>
<dbReference type="RefSeq" id="WP_143911025.1">
    <property type="nucleotide sequence ID" value="NZ_VLNT01000001.1"/>
</dbReference>
<reference evidence="2 3" key="1">
    <citation type="submission" date="2019-07" db="EMBL/GenBank/DDBJ databases">
        <authorList>
            <person name="Zhao L.H."/>
        </authorList>
    </citation>
    <scope>NUCLEOTIDE SEQUENCE [LARGE SCALE GENOMIC DNA]</scope>
    <source>
        <strain evidence="2 3">Co35</strain>
    </source>
</reference>
<proteinExistence type="predicted"/>
<dbReference type="InterPro" id="IPR017517">
    <property type="entry name" value="Maleyloyr_isom"/>
</dbReference>
<feature type="domain" description="Mycothiol-dependent maleylpyruvate isomerase metal-binding" evidence="1">
    <location>
        <begin position="23"/>
        <end position="143"/>
    </location>
</feature>
<evidence type="ECO:0000259" key="1">
    <source>
        <dbReference type="Pfam" id="PF11716"/>
    </source>
</evidence>
<dbReference type="OrthoDB" id="154293at2"/>
<gene>
    <name evidence="2" type="ORF">FNM00_00335</name>
</gene>
<dbReference type="Gene3D" id="1.20.120.450">
    <property type="entry name" value="dinb family like domain"/>
    <property type="match status" value="1"/>
</dbReference>
<dbReference type="AlphaFoldDB" id="A0A554SP38"/>
<accession>A0A554SP38</accession>
<dbReference type="SUPFAM" id="SSF109854">
    <property type="entry name" value="DinB/YfiT-like putative metalloenzymes"/>
    <property type="match status" value="1"/>
</dbReference>
<keyword evidence="3" id="KW-1185">Reference proteome</keyword>
<dbReference type="EMBL" id="VLNT01000001">
    <property type="protein sequence ID" value="TSD68078.1"/>
    <property type="molecule type" value="Genomic_DNA"/>
</dbReference>
<dbReference type="NCBIfam" id="TIGR03083">
    <property type="entry name" value="maleylpyruvate isomerase family mycothiol-dependent enzyme"/>
    <property type="match status" value="1"/>
</dbReference>
<keyword evidence="2" id="KW-0670">Pyruvate</keyword>
<protein>
    <submittedName>
        <fullName evidence="2">Maleylpyruvate isomerase family mycothiol-dependent enzyme</fullName>
    </submittedName>
</protein>
<sequence length="260" mass="27781">MSLRTYVDAWRHSMGAILDLELLPEDADRVTDLPGWSVRDILAHLVHLEDVLADGTETADTAGPSTVPQDYTQAGVDALHDVGLPDLLVRLRELVERRATQLAVLPDDPAAPAPSTPAGAPWTWETLLRNRVIDAWMHEQDLRRALNRSGNLDSPGAQVTVQSFQAALPFVIGKRAKAPSGHPVAVVVTGPVPFAATVVVNDDGRAAIDDDATPETTLTMSTEAFIVLGGGRRKPGQVPVEVDGDTELAHRVLTGLAVTP</sequence>